<proteinExistence type="predicted"/>
<dbReference type="EMBL" id="JPOS01000020">
    <property type="protein sequence ID" value="KGE88115.1"/>
    <property type="molecule type" value="Genomic_DNA"/>
</dbReference>
<protein>
    <submittedName>
        <fullName evidence="2">Uncharacterized protein</fullName>
    </submittedName>
</protein>
<dbReference type="Proteomes" id="UP000029736">
    <property type="component" value="Unassembled WGS sequence"/>
</dbReference>
<accession>A0A098S7P2</accession>
<evidence type="ECO:0000256" key="1">
    <source>
        <dbReference type="SAM" id="SignalP"/>
    </source>
</evidence>
<dbReference type="AlphaFoldDB" id="A0A098S7P2"/>
<keyword evidence="1" id="KW-0732">Signal</keyword>
<name>A0A098S7P2_9BACT</name>
<dbReference type="STRING" id="1524460.IX84_09780"/>
<feature type="chain" id="PRO_5001939968" evidence="1">
    <location>
        <begin position="21"/>
        <end position="319"/>
    </location>
</feature>
<evidence type="ECO:0000313" key="2">
    <source>
        <dbReference type="EMBL" id="KGE88115.1"/>
    </source>
</evidence>
<dbReference type="OrthoDB" id="9843740at2"/>
<reference evidence="2 3" key="1">
    <citation type="journal article" date="2014" name="Int. J. Syst. Evol. Microbiol.">
        <title>Phaeodactylibacter xiamenensis gen. nov., sp. nov., a member of the family Saprospiraceae isolated from the marine alga Phaeodactylum tricornutum.</title>
        <authorList>
            <person name="Chen Z.Jr."/>
            <person name="Lei X."/>
            <person name="Lai Q."/>
            <person name="Li Y."/>
            <person name="Zhang B."/>
            <person name="Zhang J."/>
            <person name="Zhang H."/>
            <person name="Yang L."/>
            <person name="Zheng W."/>
            <person name="Tian Y."/>
            <person name="Yu Z."/>
            <person name="Xu H.Jr."/>
            <person name="Zheng T."/>
        </authorList>
    </citation>
    <scope>NUCLEOTIDE SEQUENCE [LARGE SCALE GENOMIC DNA]</scope>
    <source>
        <strain evidence="2 3">KD52</strain>
    </source>
</reference>
<comment type="caution">
    <text evidence="2">The sequence shown here is derived from an EMBL/GenBank/DDBJ whole genome shotgun (WGS) entry which is preliminary data.</text>
</comment>
<gene>
    <name evidence="2" type="ORF">IX84_09780</name>
</gene>
<feature type="signal peptide" evidence="1">
    <location>
        <begin position="1"/>
        <end position="20"/>
    </location>
</feature>
<organism evidence="2 3">
    <name type="scientific">Phaeodactylibacter xiamenensis</name>
    <dbReference type="NCBI Taxonomy" id="1524460"/>
    <lineage>
        <taxon>Bacteria</taxon>
        <taxon>Pseudomonadati</taxon>
        <taxon>Bacteroidota</taxon>
        <taxon>Saprospiria</taxon>
        <taxon>Saprospirales</taxon>
        <taxon>Haliscomenobacteraceae</taxon>
        <taxon>Phaeodactylibacter</taxon>
    </lineage>
</organism>
<evidence type="ECO:0000313" key="3">
    <source>
        <dbReference type="Proteomes" id="UP000029736"/>
    </source>
</evidence>
<keyword evidence="3" id="KW-1185">Reference proteome</keyword>
<dbReference type="RefSeq" id="WP_044219283.1">
    <property type="nucleotide sequence ID" value="NZ_JBKAGJ010000028.1"/>
</dbReference>
<sequence length="319" mass="35638">MRNKWLFLILLTCGVAGLTAQQDLFIVLDVSSGSGLTYSQEGGNERRVFAGTTVKAPGRLRLLQGVSAVIVFEDTRTTLKGPAMYDLEQLGADIRSQNSSTFLSRFWSFISNAIKDTDTPQQVEQSHRRYLTNARAGVSGFGSSSYGIEAPGYLTGLLTHPEVTFRWDSVTHPYGYRFELRQEGATDPIITATLSGQQLTTDLRQLRFEGKTPAYWQVSALQADSSWLKTARIPVYFDQEALQIFDAQLEADDDFQSLSEAIQPIYRLYELEEAGLLQAAYHTYAAQLQSDAPSAVDRQLFISFLLRMNALEEAQTLMK</sequence>